<dbReference type="EMBL" id="SJPK01000012">
    <property type="protein sequence ID" value="TWT56507.1"/>
    <property type="molecule type" value="Genomic_DNA"/>
</dbReference>
<evidence type="ECO:0000313" key="1">
    <source>
        <dbReference type="EMBL" id="TWT56507.1"/>
    </source>
</evidence>
<proteinExistence type="predicted"/>
<keyword evidence="2" id="KW-1185">Reference proteome</keyword>
<accession>A0A5C5X0I8</accession>
<protein>
    <submittedName>
        <fullName evidence="1">Uncharacterized protein</fullName>
    </submittedName>
</protein>
<dbReference type="Proteomes" id="UP000318053">
    <property type="component" value="Unassembled WGS sequence"/>
</dbReference>
<organism evidence="1 2">
    <name type="scientific">Allorhodopirellula solitaria</name>
    <dbReference type="NCBI Taxonomy" id="2527987"/>
    <lineage>
        <taxon>Bacteria</taxon>
        <taxon>Pseudomonadati</taxon>
        <taxon>Planctomycetota</taxon>
        <taxon>Planctomycetia</taxon>
        <taxon>Pirellulales</taxon>
        <taxon>Pirellulaceae</taxon>
        <taxon>Allorhodopirellula</taxon>
    </lineage>
</organism>
<sequence length="69" mass="7801">MPKPDDESIQEIGESINEQIGQMADLLRQFGHVLERNFPGDPGVPRVFDDTDRAMDRVQAVIQSKFDSI</sequence>
<reference evidence="1 2" key="1">
    <citation type="submission" date="2019-02" db="EMBL/GenBank/DDBJ databases">
        <title>Deep-cultivation of Planctomycetes and their phenomic and genomic characterization uncovers novel biology.</title>
        <authorList>
            <person name="Wiegand S."/>
            <person name="Jogler M."/>
            <person name="Boedeker C."/>
            <person name="Pinto D."/>
            <person name="Vollmers J."/>
            <person name="Rivas-Marin E."/>
            <person name="Kohn T."/>
            <person name="Peeters S.H."/>
            <person name="Heuer A."/>
            <person name="Rast P."/>
            <person name="Oberbeckmann S."/>
            <person name="Bunk B."/>
            <person name="Jeske O."/>
            <person name="Meyerdierks A."/>
            <person name="Storesund J.E."/>
            <person name="Kallscheuer N."/>
            <person name="Luecker S."/>
            <person name="Lage O.M."/>
            <person name="Pohl T."/>
            <person name="Merkel B.J."/>
            <person name="Hornburger P."/>
            <person name="Mueller R.-W."/>
            <person name="Bruemmer F."/>
            <person name="Labrenz M."/>
            <person name="Spormann A.M."/>
            <person name="Op Den Camp H."/>
            <person name="Overmann J."/>
            <person name="Amann R."/>
            <person name="Jetten M.S.M."/>
            <person name="Mascher T."/>
            <person name="Medema M.H."/>
            <person name="Devos D.P."/>
            <person name="Kaster A.-K."/>
            <person name="Ovreas L."/>
            <person name="Rohde M."/>
            <person name="Galperin M.Y."/>
            <person name="Jogler C."/>
        </authorList>
    </citation>
    <scope>NUCLEOTIDE SEQUENCE [LARGE SCALE GENOMIC DNA]</scope>
    <source>
        <strain evidence="1 2">CA85</strain>
    </source>
</reference>
<comment type="caution">
    <text evidence="1">The sequence shown here is derived from an EMBL/GenBank/DDBJ whole genome shotgun (WGS) entry which is preliminary data.</text>
</comment>
<evidence type="ECO:0000313" key="2">
    <source>
        <dbReference type="Proteomes" id="UP000318053"/>
    </source>
</evidence>
<dbReference type="RefSeq" id="WP_146392926.1">
    <property type="nucleotide sequence ID" value="NZ_SJPK01000012.1"/>
</dbReference>
<name>A0A5C5X0I8_9BACT</name>
<gene>
    <name evidence="1" type="ORF">CA85_40380</name>
</gene>
<dbReference type="AlphaFoldDB" id="A0A5C5X0I8"/>